<sequence>MNGDALHSIGDLARRTGLTVKTVRFYSDRGIVSPADRSPTGHRRYGPDAVARLHLVRTLRELGLDLATIRRVLDREATLAEVAAAHAEALAAQIRLLGLHRAALLAMAGGAESEGMDLVRERRQLIDDFLHAVLDDPGIRRSLTPELPPNPTADQLRAWSELVELIQDGDFRDSMRRLADQHVPTTPPRRDVVALVRDRAGSAVAAGIPPESAEAGRIVTAVTAEHGPDLLARLETANDPRRDRYLRLLAVINGWAAPEDVAPAVDWFIRALRTA</sequence>
<name>A0A7W9KD81_9PSEU</name>
<comment type="caution">
    <text evidence="3">The sequence shown here is derived from an EMBL/GenBank/DDBJ whole genome shotgun (WGS) entry which is preliminary data.</text>
</comment>
<keyword evidence="1 3" id="KW-0238">DNA-binding</keyword>
<dbReference type="InterPro" id="IPR000551">
    <property type="entry name" value="MerR-type_HTH_dom"/>
</dbReference>
<dbReference type="GO" id="GO:0003700">
    <property type="term" value="F:DNA-binding transcription factor activity"/>
    <property type="evidence" value="ECO:0007669"/>
    <property type="project" value="InterPro"/>
</dbReference>
<dbReference type="InterPro" id="IPR009061">
    <property type="entry name" value="DNA-bd_dom_put_sf"/>
</dbReference>
<keyword evidence="4" id="KW-1185">Reference proteome</keyword>
<protein>
    <submittedName>
        <fullName evidence="3">DNA-binding transcriptional MerR regulator</fullName>
    </submittedName>
</protein>
<feature type="domain" description="HTH merR-type" evidence="2">
    <location>
        <begin position="6"/>
        <end position="75"/>
    </location>
</feature>
<dbReference type="EMBL" id="JACHIR010000001">
    <property type="protein sequence ID" value="MBB5890444.1"/>
    <property type="molecule type" value="Genomic_DNA"/>
</dbReference>
<dbReference type="Gene3D" id="1.10.1660.10">
    <property type="match status" value="1"/>
</dbReference>
<dbReference type="SMART" id="SM00422">
    <property type="entry name" value="HTH_MERR"/>
    <property type="match status" value="1"/>
</dbReference>
<dbReference type="PROSITE" id="PS50937">
    <property type="entry name" value="HTH_MERR_2"/>
    <property type="match status" value="1"/>
</dbReference>
<dbReference type="PANTHER" id="PTHR30204:SF93">
    <property type="entry name" value="HTH MERR-TYPE DOMAIN-CONTAINING PROTEIN"/>
    <property type="match status" value="1"/>
</dbReference>
<accession>A0A7W9KD81</accession>
<dbReference type="PRINTS" id="PR00040">
    <property type="entry name" value="HTHMERR"/>
</dbReference>
<dbReference type="PANTHER" id="PTHR30204">
    <property type="entry name" value="REDOX-CYCLING DRUG-SENSING TRANSCRIPTIONAL ACTIVATOR SOXR"/>
    <property type="match status" value="1"/>
</dbReference>
<dbReference type="InterPro" id="IPR047057">
    <property type="entry name" value="MerR_fam"/>
</dbReference>
<evidence type="ECO:0000313" key="3">
    <source>
        <dbReference type="EMBL" id="MBB5890444.1"/>
    </source>
</evidence>
<dbReference type="CDD" id="cd00592">
    <property type="entry name" value="HTH_MerR-like"/>
    <property type="match status" value="1"/>
</dbReference>
<dbReference type="Proteomes" id="UP000585638">
    <property type="component" value="Unassembled WGS sequence"/>
</dbReference>
<dbReference type="SUPFAM" id="SSF46955">
    <property type="entry name" value="Putative DNA-binding domain"/>
    <property type="match status" value="1"/>
</dbReference>
<gene>
    <name evidence="3" type="ORF">BJ998_001640</name>
</gene>
<evidence type="ECO:0000313" key="4">
    <source>
        <dbReference type="Proteomes" id="UP000585638"/>
    </source>
</evidence>
<dbReference type="GO" id="GO:0003677">
    <property type="term" value="F:DNA binding"/>
    <property type="evidence" value="ECO:0007669"/>
    <property type="project" value="UniProtKB-KW"/>
</dbReference>
<proteinExistence type="predicted"/>
<organism evidence="3 4">
    <name type="scientific">Kutzneria kofuensis</name>
    <dbReference type="NCBI Taxonomy" id="103725"/>
    <lineage>
        <taxon>Bacteria</taxon>
        <taxon>Bacillati</taxon>
        <taxon>Actinomycetota</taxon>
        <taxon>Actinomycetes</taxon>
        <taxon>Pseudonocardiales</taxon>
        <taxon>Pseudonocardiaceae</taxon>
        <taxon>Kutzneria</taxon>
    </lineage>
</organism>
<reference evidence="3 4" key="1">
    <citation type="submission" date="2020-08" db="EMBL/GenBank/DDBJ databases">
        <title>Sequencing the genomes of 1000 actinobacteria strains.</title>
        <authorList>
            <person name="Klenk H.-P."/>
        </authorList>
    </citation>
    <scope>NUCLEOTIDE SEQUENCE [LARGE SCALE GENOMIC DNA]</scope>
    <source>
        <strain evidence="3 4">DSM 43851</strain>
    </source>
</reference>
<evidence type="ECO:0000256" key="1">
    <source>
        <dbReference type="ARBA" id="ARBA00023125"/>
    </source>
</evidence>
<dbReference type="RefSeq" id="WP_184859906.1">
    <property type="nucleotide sequence ID" value="NZ_BAAAWY010000051.1"/>
</dbReference>
<dbReference type="AlphaFoldDB" id="A0A7W9KD81"/>
<evidence type="ECO:0000259" key="2">
    <source>
        <dbReference type="PROSITE" id="PS50937"/>
    </source>
</evidence>
<dbReference type="Pfam" id="PF13411">
    <property type="entry name" value="MerR_1"/>
    <property type="match status" value="1"/>
</dbReference>